<dbReference type="EMBL" id="QKZI01000001">
    <property type="protein sequence ID" value="PZX07157.1"/>
    <property type="molecule type" value="Genomic_DNA"/>
</dbReference>
<feature type="domain" description="DNA polymerase III delta N-terminal" evidence="9">
    <location>
        <begin position="18"/>
        <end position="143"/>
    </location>
</feature>
<proteinExistence type="inferred from homology"/>
<dbReference type="Pfam" id="PF21694">
    <property type="entry name" value="DNA_pol3_delta_C"/>
    <property type="match status" value="1"/>
</dbReference>
<evidence type="ECO:0000256" key="5">
    <source>
        <dbReference type="ARBA" id="ARBA00022705"/>
    </source>
</evidence>
<dbReference type="Gene3D" id="3.40.50.300">
    <property type="entry name" value="P-loop containing nucleotide triphosphate hydrolases"/>
    <property type="match status" value="1"/>
</dbReference>
<dbReference type="Pfam" id="PF06144">
    <property type="entry name" value="DNA_pol3_delta"/>
    <property type="match status" value="1"/>
</dbReference>
<evidence type="ECO:0000256" key="6">
    <source>
        <dbReference type="ARBA" id="ARBA00022932"/>
    </source>
</evidence>
<dbReference type="Gene3D" id="1.10.8.60">
    <property type="match status" value="1"/>
</dbReference>
<evidence type="ECO:0000256" key="1">
    <source>
        <dbReference type="ARBA" id="ARBA00012417"/>
    </source>
</evidence>
<dbReference type="PANTHER" id="PTHR34388:SF1">
    <property type="entry name" value="DNA POLYMERASE III SUBUNIT DELTA"/>
    <property type="match status" value="1"/>
</dbReference>
<comment type="caution">
    <text evidence="11">The sequence shown here is derived from an EMBL/GenBank/DDBJ whole genome shotgun (WGS) entry which is preliminary data.</text>
</comment>
<dbReference type="InterPro" id="IPR005790">
    <property type="entry name" value="DNA_polIII_delta"/>
</dbReference>
<comment type="catalytic activity">
    <reaction evidence="8">
        <text>DNA(n) + a 2'-deoxyribonucleoside 5'-triphosphate = DNA(n+1) + diphosphate</text>
        <dbReference type="Rhea" id="RHEA:22508"/>
        <dbReference type="Rhea" id="RHEA-COMP:17339"/>
        <dbReference type="Rhea" id="RHEA-COMP:17340"/>
        <dbReference type="ChEBI" id="CHEBI:33019"/>
        <dbReference type="ChEBI" id="CHEBI:61560"/>
        <dbReference type="ChEBI" id="CHEBI:173112"/>
        <dbReference type="EC" id="2.7.7.7"/>
    </reaction>
</comment>
<evidence type="ECO:0000259" key="10">
    <source>
        <dbReference type="Pfam" id="PF21694"/>
    </source>
</evidence>
<dbReference type="EC" id="2.7.7.7" evidence="1"/>
<dbReference type="SUPFAM" id="SSF48019">
    <property type="entry name" value="post-AAA+ oligomerization domain-like"/>
    <property type="match status" value="1"/>
</dbReference>
<dbReference type="Gene3D" id="1.20.272.10">
    <property type="match status" value="1"/>
</dbReference>
<dbReference type="RefSeq" id="WP_111437844.1">
    <property type="nucleotide sequence ID" value="NZ_QKZI01000001.1"/>
</dbReference>
<dbReference type="InterPro" id="IPR010372">
    <property type="entry name" value="DNA_pol3_delta_N"/>
</dbReference>
<keyword evidence="12" id="KW-1185">Reference proteome</keyword>
<dbReference type="PANTHER" id="PTHR34388">
    <property type="entry name" value="DNA POLYMERASE III SUBUNIT DELTA"/>
    <property type="match status" value="1"/>
</dbReference>
<dbReference type="GO" id="GO:0003887">
    <property type="term" value="F:DNA-directed DNA polymerase activity"/>
    <property type="evidence" value="ECO:0007669"/>
    <property type="project" value="UniProtKB-KW"/>
</dbReference>
<accession>A0A2W7MJ04</accession>
<dbReference type="InterPro" id="IPR008921">
    <property type="entry name" value="DNA_pol3_clamp-load_cplx_C"/>
</dbReference>
<evidence type="ECO:0000313" key="11">
    <source>
        <dbReference type="EMBL" id="PZX07157.1"/>
    </source>
</evidence>
<dbReference type="GO" id="GO:0003677">
    <property type="term" value="F:DNA binding"/>
    <property type="evidence" value="ECO:0007669"/>
    <property type="project" value="InterPro"/>
</dbReference>
<dbReference type="NCBIfam" id="TIGR01128">
    <property type="entry name" value="holA"/>
    <property type="match status" value="1"/>
</dbReference>
<evidence type="ECO:0000256" key="8">
    <source>
        <dbReference type="ARBA" id="ARBA00049244"/>
    </source>
</evidence>
<dbReference type="InterPro" id="IPR027417">
    <property type="entry name" value="P-loop_NTPase"/>
</dbReference>
<dbReference type="GO" id="GO:0009360">
    <property type="term" value="C:DNA polymerase III complex"/>
    <property type="evidence" value="ECO:0007669"/>
    <property type="project" value="InterPro"/>
</dbReference>
<keyword evidence="4" id="KW-0548">Nucleotidyltransferase</keyword>
<dbReference type="Proteomes" id="UP000248646">
    <property type="component" value="Unassembled WGS sequence"/>
</dbReference>
<gene>
    <name evidence="11" type="ORF">C7437_101266</name>
</gene>
<evidence type="ECO:0000256" key="3">
    <source>
        <dbReference type="ARBA" id="ARBA00022679"/>
    </source>
</evidence>
<evidence type="ECO:0000256" key="7">
    <source>
        <dbReference type="ARBA" id="ARBA00034754"/>
    </source>
</evidence>
<evidence type="ECO:0000256" key="2">
    <source>
        <dbReference type="ARBA" id="ARBA00017703"/>
    </source>
</evidence>
<dbReference type="GO" id="GO:0006261">
    <property type="term" value="P:DNA-templated DNA replication"/>
    <property type="evidence" value="ECO:0007669"/>
    <property type="project" value="TreeGrafter"/>
</dbReference>
<comment type="similarity">
    <text evidence="7">Belongs to the DNA polymerase HolA subunit family.</text>
</comment>
<keyword evidence="6" id="KW-0239">DNA-directed DNA polymerase</keyword>
<keyword evidence="5" id="KW-0235">DNA replication</keyword>
<sequence>MISEKWMQISKNKISEVYLIYGTESYFVEETLKRLKGKLNELGELEVINFDLEEKKVEEVIYEADTVPFFSDRKLVIAKNAFFLKATEKGKEKVIHDTALLEQWLKNPSPTAVTVFVAPYEKLDERKKITKSMKQHANAIEAKSLQVNDLKGWILHEVSALGKTISDAAINLILEIGGTNLVHLQTELLKMVTYIGEQEEIDVETVKLLLVKSLEQDVFTLGSAYLAGNKSVAIEIYHDLLKRKEDPLKLNALIASQVRLLIQVSHLKKKGYHAQQIANQLKVHPYRVKLMFDHPSLRNEQKLLTTLHDLATVDLQLKTLSTNRERILELFLLK</sequence>
<evidence type="ECO:0000313" key="12">
    <source>
        <dbReference type="Proteomes" id="UP000248646"/>
    </source>
</evidence>
<protein>
    <recommendedName>
        <fullName evidence="2">DNA polymerase III subunit delta</fullName>
        <ecNumber evidence="1">2.7.7.7</ecNumber>
    </recommendedName>
</protein>
<keyword evidence="3" id="KW-0808">Transferase</keyword>
<evidence type="ECO:0000259" key="9">
    <source>
        <dbReference type="Pfam" id="PF06144"/>
    </source>
</evidence>
<name>A0A2W7MJ04_9BACI</name>
<feature type="domain" description="DNA polymerase III delta subunit-like C-terminal" evidence="10">
    <location>
        <begin position="215"/>
        <end position="334"/>
    </location>
</feature>
<organism evidence="11 12">
    <name type="scientific">Psychrobacillus insolitus</name>
    <dbReference type="NCBI Taxonomy" id="1461"/>
    <lineage>
        <taxon>Bacteria</taxon>
        <taxon>Bacillati</taxon>
        <taxon>Bacillota</taxon>
        <taxon>Bacilli</taxon>
        <taxon>Bacillales</taxon>
        <taxon>Bacillaceae</taxon>
        <taxon>Psychrobacillus</taxon>
    </lineage>
</organism>
<dbReference type="SUPFAM" id="SSF52540">
    <property type="entry name" value="P-loop containing nucleoside triphosphate hydrolases"/>
    <property type="match status" value="1"/>
</dbReference>
<evidence type="ECO:0000256" key="4">
    <source>
        <dbReference type="ARBA" id="ARBA00022695"/>
    </source>
</evidence>
<dbReference type="InterPro" id="IPR048466">
    <property type="entry name" value="DNA_pol3_delta-like_C"/>
</dbReference>
<dbReference type="AlphaFoldDB" id="A0A2W7MJ04"/>
<dbReference type="OrthoDB" id="9775929at2"/>
<reference evidence="11 12" key="1">
    <citation type="submission" date="2018-06" db="EMBL/GenBank/DDBJ databases">
        <title>Genomic Encyclopedia of Type Strains, Phase IV (KMG-IV): sequencing the most valuable type-strain genomes for metagenomic binning, comparative biology and taxonomic classification.</title>
        <authorList>
            <person name="Goeker M."/>
        </authorList>
    </citation>
    <scope>NUCLEOTIDE SEQUENCE [LARGE SCALE GENOMIC DNA]</scope>
    <source>
        <strain evidence="11 12">DSM 5</strain>
    </source>
</reference>